<dbReference type="InParanoid" id="K1VQZ3"/>
<protein>
    <recommendedName>
        <fullName evidence="8">Peroxidase</fullName>
        <ecNumber evidence="8">1.11.1.-</ecNumber>
    </recommendedName>
</protein>
<evidence type="ECO:0000256" key="5">
    <source>
        <dbReference type="ARBA" id="ARBA00022723"/>
    </source>
</evidence>
<dbReference type="InterPro" id="IPR002207">
    <property type="entry name" value="Peroxidase_I"/>
</dbReference>
<keyword evidence="8" id="KW-0732">Signal</keyword>
<dbReference type="GO" id="GO:0020037">
    <property type="term" value="F:heme binding"/>
    <property type="evidence" value="ECO:0007669"/>
    <property type="project" value="UniProtKB-UniRule"/>
</dbReference>
<organism evidence="10 11">
    <name type="scientific">Trichosporon asahii var. asahii (strain CBS 8904)</name>
    <name type="common">Yeast</name>
    <dbReference type="NCBI Taxonomy" id="1220162"/>
    <lineage>
        <taxon>Eukaryota</taxon>
        <taxon>Fungi</taxon>
        <taxon>Dikarya</taxon>
        <taxon>Basidiomycota</taxon>
        <taxon>Agaricomycotina</taxon>
        <taxon>Tremellomycetes</taxon>
        <taxon>Trichosporonales</taxon>
        <taxon>Trichosporonaceae</taxon>
        <taxon>Trichosporon</taxon>
    </lineage>
</organism>
<comment type="caution">
    <text evidence="10">The sequence shown here is derived from an EMBL/GenBank/DDBJ whole genome shotgun (WGS) entry which is preliminary data.</text>
</comment>
<evidence type="ECO:0000259" key="9">
    <source>
        <dbReference type="PROSITE" id="PS50873"/>
    </source>
</evidence>
<feature type="signal peptide" evidence="8">
    <location>
        <begin position="1"/>
        <end position="20"/>
    </location>
</feature>
<dbReference type="PANTHER" id="PTHR31356">
    <property type="entry name" value="THYLAKOID LUMENAL 29 KDA PROTEIN, CHLOROPLASTIC-RELATED"/>
    <property type="match status" value="1"/>
</dbReference>
<evidence type="ECO:0000256" key="3">
    <source>
        <dbReference type="ARBA" id="ARBA00022559"/>
    </source>
</evidence>
<dbReference type="GO" id="GO:0042744">
    <property type="term" value="P:hydrogen peroxide catabolic process"/>
    <property type="evidence" value="ECO:0007669"/>
    <property type="project" value="TreeGrafter"/>
</dbReference>
<dbReference type="OrthoDB" id="5985073at2759"/>
<sequence>MLVAGILFSLLSTLATVTQASDADKLRRLMVDSRFLQIVTPCKTGGTNRNNAAEWLRTAFHDAVDHDAAAGTGGVDGSIDYELDFEENKGIAFPSVMTQYKFYQQEDVSLSDIIALGAIVAVGACGGPMIPMYHGRQDVFQNGGTGRLPLPEGSTESHIEIFKRMGFTTEEMIGLVACGHTLGGVHANINGHITSQPYHHFDTSVDGFDNSIAKGHIEDTRVNPIGQPWDPNNPAVSSDTRTFAADGNVTMRGFAESQDKFFNTCADLLERMVNLAPSSVSLQGPLEPFPISATFWPQMRNGAYSFLTGSARLYNLKGQWSSFDITYTNRDGSAGTDASLLSVKDVQEMSIGKPIEYRNFNMGTRSVPPESGIGSVVINVRMNDGSTRQEVVELDDTIMVDIGNQYTCKYTGAENNNANGLNVSMAVLAPYNAEDKVEVRYKSSSGEHTLAASYIGARDATYNIYNVFIPDMDAIGLTKFGGFLTRADGSTHKDTKDDVWYRTNTLGKCVAGATIPTAVPTPSAALARRAAAKKTAPASPCPAGAGWAYCNDRCVNILSDIEHCGGCSDAGGVDCGSLTDGDVQCIQGKCVVAY</sequence>
<evidence type="ECO:0000313" key="11">
    <source>
        <dbReference type="Proteomes" id="UP000006757"/>
    </source>
</evidence>
<keyword evidence="7" id="KW-0408">Iron</keyword>
<dbReference type="GO" id="GO:0034599">
    <property type="term" value="P:cellular response to oxidative stress"/>
    <property type="evidence" value="ECO:0007669"/>
    <property type="project" value="InterPro"/>
</dbReference>
<comment type="function">
    <text evidence="1">Destroys radicals which are normally produced within the cells and which are toxic to biological systems.</text>
</comment>
<dbReference type="HOGENOM" id="CLU_035270_0_0_1"/>
<dbReference type="AlphaFoldDB" id="K1VQZ3"/>
<dbReference type="SUPFAM" id="SSF48113">
    <property type="entry name" value="Heme-dependent peroxidases"/>
    <property type="match status" value="1"/>
</dbReference>
<name>K1VQZ3_TRIAC</name>
<keyword evidence="11" id="KW-1185">Reference proteome</keyword>
<dbReference type="eggNOG" id="KOG4157">
    <property type="taxonomic scope" value="Eukaryota"/>
</dbReference>
<dbReference type="InterPro" id="IPR044831">
    <property type="entry name" value="Ccp1-like"/>
</dbReference>
<dbReference type="STRING" id="1220162.K1VQZ3"/>
<dbReference type="GO" id="GO:0046872">
    <property type="term" value="F:metal ion binding"/>
    <property type="evidence" value="ECO:0007669"/>
    <property type="project" value="UniProtKB-UniRule"/>
</dbReference>
<evidence type="ECO:0000256" key="1">
    <source>
        <dbReference type="ARBA" id="ARBA00003917"/>
    </source>
</evidence>
<evidence type="ECO:0000256" key="4">
    <source>
        <dbReference type="ARBA" id="ARBA00022617"/>
    </source>
</evidence>
<dbReference type="PRINTS" id="PR00459">
    <property type="entry name" value="ASPEROXIDASE"/>
</dbReference>
<dbReference type="Gene3D" id="1.10.420.10">
    <property type="entry name" value="Peroxidase, domain 2"/>
    <property type="match status" value="1"/>
</dbReference>
<dbReference type="Proteomes" id="UP000006757">
    <property type="component" value="Unassembled WGS sequence"/>
</dbReference>
<comment type="similarity">
    <text evidence="2">Belongs to the peroxidase family. Cytochrome c peroxidase subfamily.</text>
</comment>
<gene>
    <name evidence="10" type="ORF">A1Q2_03935</name>
</gene>
<feature type="domain" description="Plant heme peroxidase family profile" evidence="9">
    <location>
        <begin position="108"/>
        <end position="186"/>
    </location>
</feature>
<keyword evidence="5" id="KW-0479">Metal-binding</keyword>
<accession>K1VQZ3</accession>
<evidence type="ECO:0000313" key="10">
    <source>
        <dbReference type="EMBL" id="EKD01872.1"/>
    </source>
</evidence>
<evidence type="ECO:0000256" key="8">
    <source>
        <dbReference type="RuleBase" id="RU363051"/>
    </source>
</evidence>
<dbReference type="PANTHER" id="PTHR31356:SF53">
    <property type="entry name" value="HEME PEROXIDASE"/>
    <property type="match status" value="1"/>
</dbReference>
<dbReference type="PROSITE" id="PS50873">
    <property type="entry name" value="PEROXIDASE_4"/>
    <property type="match status" value="1"/>
</dbReference>
<evidence type="ECO:0000256" key="2">
    <source>
        <dbReference type="ARBA" id="ARBA00005997"/>
    </source>
</evidence>
<dbReference type="PRINTS" id="PR00458">
    <property type="entry name" value="PEROXIDASE"/>
</dbReference>
<dbReference type="Pfam" id="PF00141">
    <property type="entry name" value="peroxidase"/>
    <property type="match status" value="1"/>
</dbReference>
<dbReference type="GO" id="GO:0004601">
    <property type="term" value="F:peroxidase activity"/>
    <property type="evidence" value="ECO:0007669"/>
    <property type="project" value="UniProtKB-KW"/>
</dbReference>
<dbReference type="InterPro" id="IPR002016">
    <property type="entry name" value="Haem_peroxidase"/>
</dbReference>
<proteinExistence type="inferred from homology"/>
<dbReference type="Gene3D" id="1.10.520.10">
    <property type="match status" value="1"/>
</dbReference>
<feature type="chain" id="PRO_5006992510" description="Peroxidase" evidence="8">
    <location>
        <begin position="21"/>
        <end position="594"/>
    </location>
</feature>
<dbReference type="PeroxiBase" id="11638">
    <property type="entry name" value="TasAPx-CcP1"/>
</dbReference>
<dbReference type="GO" id="GO:0000302">
    <property type="term" value="P:response to reactive oxygen species"/>
    <property type="evidence" value="ECO:0007669"/>
    <property type="project" value="TreeGrafter"/>
</dbReference>
<evidence type="ECO:0000256" key="7">
    <source>
        <dbReference type="ARBA" id="ARBA00023004"/>
    </source>
</evidence>
<keyword evidence="3 8" id="KW-0575">Peroxidase</keyword>
<dbReference type="InterPro" id="IPR010255">
    <property type="entry name" value="Haem_peroxidase_sf"/>
</dbReference>
<keyword evidence="4" id="KW-0349">Heme</keyword>
<dbReference type="EMBL" id="AMBO01000310">
    <property type="protein sequence ID" value="EKD01872.1"/>
    <property type="molecule type" value="Genomic_DNA"/>
</dbReference>
<reference evidence="10 11" key="1">
    <citation type="journal article" date="2012" name="Eukaryot. Cell">
        <title>Genome sequence of the Trichosporon asahii environmental strain CBS 8904.</title>
        <authorList>
            <person name="Yang R.Y."/>
            <person name="Li H.T."/>
            <person name="Zhu H."/>
            <person name="Zhou G.P."/>
            <person name="Wang M."/>
            <person name="Wang L."/>
        </authorList>
    </citation>
    <scope>NUCLEOTIDE SEQUENCE [LARGE SCALE GENOMIC DNA]</scope>
    <source>
        <strain evidence="10 11">CBS 8904</strain>
    </source>
</reference>
<keyword evidence="6 8" id="KW-0560">Oxidoreductase</keyword>
<dbReference type="EC" id="1.11.1.-" evidence="8"/>
<evidence type="ECO:0000256" key="6">
    <source>
        <dbReference type="ARBA" id="ARBA00023002"/>
    </source>
</evidence>